<dbReference type="InterPro" id="IPR046690">
    <property type="entry name" value="DUF6560"/>
</dbReference>
<evidence type="ECO:0000313" key="5">
    <source>
        <dbReference type="Proteomes" id="UP000286561"/>
    </source>
</evidence>
<evidence type="ECO:0000256" key="1">
    <source>
        <dbReference type="SAM" id="Phobius"/>
    </source>
</evidence>
<dbReference type="Pfam" id="PF20197">
    <property type="entry name" value="DUF6560"/>
    <property type="match status" value="1"/>
</dbReference>
<dbReference type="RefSeq" id="WP_004843350.1">
    <property type="nucleotide sequence ID" value="NZ_QSEP01000045.1"/>
</dbReference>
<feature type="transmembrane region" description="Helical" evidence="1">
    <location>
        <begin position="43"/>
        <end position="63"/>
    </location>
</feature>
<dbReference type="AlphaFoldDB" id="A0A374NVG7"/>
<proteinExistence type="predicted"/>
<dbReference type="EMBL" id="QSOE01000015">
    <property type="protein sequence ID" value="RGI90752.1"/>
    <property type="molecule type" value="Genomic_DNA"/>
</dbReference>
<keyword evidence="1" id="KW-0812">Transmembrane</keyword>
<keyword evidence="1" id="KW-0472">Membrane</keyword>
<keyword evidence="1" id="KW-1133">Transmembrane helix</keyword>
<dbReference type="GeneID" id="97507667"/>
<gene>
    <name evidence="3" type="ORF">DW972_08280</name>
    <name evidence="2" type="ORF">DXD91_03805</name>
</gene>
<dbReference type="Proteomes" id="UP000286561">
    <property type="component" value="Unassembled WGS sequence"/>
</dbReference>
<name>A0A374NVG7_9FIRM</name>
<evidence type="ECO:0000313" key="2">
    <source>
        <dbReference type="EMBL" id="RGI90752.1"/>
    </source>
</evidence>
<sequence length="161" mass="18060">MIRAIIFAVFVVPIISLVLDKTQKATKKEKFTNTVFVSHAYQTVCHICSLIMVGIAIALGLFMGFDNTVGHSVVFAIFVLLIEFCAWALKRHKVVIDGNNLRITPAVGRTREISFNDISRCTEKEQIGLKIFVGNKKICTVSCDCVGYKEFLEMLKEKNLL</sequence>
<dbReference type="Proteomes" id="UP000262524">
    <property type="component" value="Unassembled WGS sequence"/>
</dbReference>
<accession>A0A374NVG7</accession>
<organism evidence="2 4">
    <name type="scientific">Anaerobutyricum hallii</name>
    <dbReference type="NCBI Taxonomy" id="39488"/>
    <lineage>
        <taxon>Bacteria</taxon>
        <taxon>Bacillati</taxon>
        <taxon>Bacillota</taxon>
        <taxon>Clostridia</taxon>
        <taxon>Lachnospirales</taxon>
        <taxon>Lachnospiraceae</taxon>
        <taxon>Anaerobutyricum</taxon>
    </lineage>
</organism>
<feature type="transmembrane region" description="Helical" evidence="1">
    <location>
        <begin position="6"/>
        <end position="22"/>
    </location>
</feature>
<feature type="transmembrane region" description="Helical" evidence="1">
    <location>
        <begin position="69"/>
        <end position="89"/>
    </location>
</feature>
<comment type="caution">
    <text evidence="2">The sequence shown here is derived from an EMBL/GenBank/DDBJ whole genome shotgun (WGS) entry which is preliminary data.</text>
</comment>
<dbReference type="EMBL" id="QSEP01000045">
    <property type="protein sequence ID" value="RGZ82567.1"/>
    <property type="molecule type" value="Genomic_DNA"/>
</dbReference>
<evidence type="ECO:0000313" key="3">
    <source>
        <dbReference type="EMBL" id="RGZ82567.1"/>
    </source>
</evidence>
<protein>
    <submittedName>
        <fullName evidence="2">Uncharacterized protein</fullName>
    </submittedName>
</protein>
<evidence type="ECO:0000313" key="4">
    <source>
        <dbReference type="Proteomes" id="UP000262524"/>
    </source>
</evidence>
<reference evidence="4 5" key="1">
    <citation type="submission" date="2018-08" db="EMBL/GenBank/DDBJ databases">
        <title>A genome reference for cultivated species of the human gut microbiota.</title>
        <authorList>
            <person name="Zou Y."/>
            <person name="Xue W."/>
            <person name="Luo G."/>
        </authorList>
    </citation>
    <scope>NUCLEOTIDE SEQUENCE [LARGE SCALE GENOMIC DNA]</scope>
    <source>
        <strain evidence="3 5">AM48-23BH</strain>
        <strain evidence="2 4">TM10-1AC</strain>
    </source>
</reference>